<proteinExistence type="predicted"/>
<dbReference type="Proteomes" id="UP000183832">
    <property type="component" value="Unassembled WGS sequence"/>
</dbReference>
<organism evidence="2 3">
    <name type="scientific">Clunio marinus</name>
    <dbReference type="NCBI Taxonomy" id="568069"/>
    <lineage>
        <taxon>Eukaryota</taxon>
        <taxon>Metazoa</taxon>
        <taxon>Ecdysozoa</taxon>
        <taxon>Arthropoda</taxon>
        <taxon>Hexapoda</taxon>
        <taxon>Insecta</taxon>
        <taxon>Pterygota</taxon>
        <taxon>Neoptera</taxon>
        <taxon>Endopterygota</taxon>
        <taxon>Diptera</taxon>
        <taxon>Nematocera</taxon>
        <taxon>Chironomoidea</taxon>
        <taxon>Chironomidae</taxon>
        <taxon>Clunio</taxon>
    </lineage>
</organism>
<sequence>MKHHSASQTCNVLNQHLEELHNQHTVKYRKLKVNKKGRNKKEEEDTQKTESERSEPKGFEADMLYDFPRYVFMERCNDFAFVSRLIKDEICGRRNVTTE</sequence>
<evidence type="ECO:0000313" key="2">
    <source>
        <dbReference type="EMBL" id="CRK87749.1"/>
    </source>
</evidence>
<reference evidence="2 3" key="1">
    <citation type="submission" date="2015-04" db="EMBL/GenBank/DDBJ databases">
        <authorList>
            <person name="Syromyatnikov M.Y."/>
            <person name="Popov V.N."/>
        </authorList>
    </citation>
    <scope>NUCLEOTIDE SEQUENCE [LARGE SCALE GENOMIC DNA]</scope>
</reference>
<dbReference type="EMBL" id="CVRI01000005">
    <property type="protein sequence ID" value="CRK87749.1"/>
    <property type="molecule type" value="Genomic_DNA"/>
</dbReference>
<evidence type="ECO:0000256" key="1">
    <source>
        <dbReference type="SAM" id="MobiDB-lite"/>
    </source>
</evidence>
<feature type="compositionally biased region" description="Basic and acidic residues" evidence="1">
    <location>
        <begin position="40"/>
        <end position="58"/>
    </location>
</feature>
<dbReference type="AlphaFoldDB" id="A0A1J1HIB2"/>
<protein>
    <submittedName>
        <fullName evidence="2">CLUMA_CG001591, isoform A</fullName>
    </submittedName>
</protein>
<accession>A0A1J1HIB2</accession>
<gene>
    <name evidence="2" type="ORF">CLUMA_CG001591</name>
</gene>
<feature type="region of interest" description="Disordered" evidence="1">
    <location>
        <begin position="24"/>
        <end position="58"/>
    </location>
</feature>
<feature type="compositionally biased region" description="Basic residues" evidence="1">
    <location>
        <begin position="24"/>
        <end position="39"/>
    </location>
</feature>
<name>A0A1J1HIB2_9DIPT</name>
<keyword evidence="3" id="KW-1185">Reference proteome</keyword>
<evidence type="ECO:0000313" key="3">
    <source>
        <dbReference type="Proteomes" id="UP000183832"/>
    </source>
</evidence>